<dbReference type="RefSeq" id="WP_124564557.1">
    <property type="nucleotide sequence ID" value="NZ_JARRRY010000006.1"/>
</dbReference>
<dbReference type="PANTHER" id="PTHR47307">
    <property type="entry name" value="GLUTATHIONE-REGULATED POTASSIUM-EFFLUX SYSTEM ANCILLARY PROTEIN KEFG"/>
    <property type="match status" value="1"/>
</dbReference>
<dbReference type="EC" id="1.-.-.-" evidence="3"/>
<dbReference type="PANTHER" id="PTHR47307:SF1">
    <property type="entry name" value="GLUTATHIONE-REGULATED POTASSIUM-EFFLUX SYSTEM ANCILLARY PROTEIN KEFG"/>
    <property type="match status" value="1"/>
</dbReference>
<accession>A0ABT6H799</accession>
<gene>
    <name evidence="3" type="ORF">P6P90_14780</name>
</gene>
<dbReference type="EMBL" id="JARULN010000021">
    <property type="protein sequence ID" value="MDG5755206.1"/>
    <property type="molecule type" value="Genomic_DNA"/>
</dbReference>
<keyword evidence="4" id="KW-1185">Reference proteome</keyword>
<protein>
    <submittedName>
        <fullName evidence="3">NAD(P)H-dependent oxidoreductase</fullName>
        <ecNumber evidence="3">1.-.-.-</ecNumber>
    </submittedName>
</protein>
<name>A0ABT6H799_9BACI</name>
<evidence type="ECO:0000259" key="2">
    <source>
        <dbReference type="Pfam" id="PF02525"/>
    </source>
</evidence>
<keyword evidence="1 3" id="KW-0560">Oxidoreductase</keyword>
<dbReference type="InterPro" id="IPR003680">
    <property type="entry name" value="Flavodoxin_fold"/>
</dbReference>
<comment type="caution">
    <text evidence="3">The sequence shown here is derived from an EMBL/GenBank/DDBJ whole genome shotgun (WGS) entry which is preliminary data.</text>
</comment>
<evidence type="ECO:0000313" key="4">
    <source>
        <dbReference type="Proteomes" id="UP001218246"/>
    </source>
</evidence>
<dbReference type="Gene3D" id="3.40.50.360">
    <property type="match status" value="1"/>
</dbReference>
<dbReference type="InterPro" id="IPR046980">
    <property type="entry name" value="KefG/KefF"/>
</dbReference>
<dbReference type="GO" id="GO:0016491">
    <property type="term" value="F:oxidoreductase activity"/>
    <property type="evidence" value="ECO:0007669"/>
    <property type="project" value="UniProtKB-KW"/>
</dbReference>
<dbReference type="SUPFAM" id="SSF52218">
    <property type="entry name" value="Flavoproteins"/>
    <property type="match status" value="1"/>
</dbReference>
<evidence type="ECO:0000256" key="1">
    <source>
        <dbReference type="ARBA" id="ARBA00023002"/>
    </source>
</evidence>
<organism evidence="3 4">
    <name type="scientific">Ectobacillus antri</name>
    <dbReference type="NCBI Taxonomy" id="2486280"/>
    <lineage>
        <taxon>Bacteria</taxon>
        <taxon>Bacillati</taxon>
        <taxon>Bacillota</taxon>
        <taxon>Bacilli</taxon>
        <taxon>Bacillales</taxon>
        <taxon>Bacillaceae</taxon>
        <taxon>Ectobacillus</taxon>
    </lineage>
</organism>
<proteinExistence type="predicted"/>
<sequence>MKTLVIVAHPNMKNSRFNKRLRDELTKTDVTIHDLYETYPDENIDIAREQELLLTHDRIVLQFPFYWYSSPSLLKKWQDHVLAFGWAYGPGGTKLHGKELMLAITTGGPEAAYQAGGYNQYAMSELLKPFQATSNLIGARYLPAFIIHGVNQLTEQQVNEHAARYVEHIAKDFGPRR</sequence>
<dbReference type="InterPro" id="IPR029039">
    <property type="entry name" value="Flavoprotein-like_sf"/>
</dbReference>
<dbReference type="Pfam" id="PF02525">
    <property type="entry name" value="Flavodoxin_2"/>
    <property type="match status" value="1"/>
</dbReference>
<evidence type="ECO:0000313" key="3">
    <source>
        <dbReference type="EMBL" id="MDG5755206.1"/>
    </source>
</evidence>
<dbReference type="Proteomes" id="UP001218246">
    <property type="component" value="Unassembled WGS sequence"/>
</dbReference>
<reference evidence="3 4" key="1">
    <citation type="submission" date="2023-04" db="EMBL/GenBank/DDBJ databases">
        <title>Ectobacillus antri isolated from activated sludge.</title>
        <authorList>
            <person name="Yan P."/>
            <person name="Liu X."/>
        </authorList>
    </citation>
    <scope>NUCLEOTIDE SEQUENCE [LARGE SCALE GENOMIC DNA]</scope>
    <source>
        <strain evidence="3 4">C18H</strain>
    </source>
</reference>
<feature type="domain" description="Flavodoxin-like fold" evidence="2">
    <location>
        <begin position="1"/>
        <end position="169"/>
    </location>
</feature>